<dbReference type="Proteomes" id="UP000254794">
    <property type="component" value="Unassembled WGS sequence"/>
</dbReference>
<dbReference type="RefSeq" id="WP_115330385.1">
    <property type="nucleotide sequence ID" value="NZ_CAAAHP010000004.1"/>
</dbReference>
<keyword evidence="4" id="KW-0479">Metal-binding</keyword>
<evidence type="ECO:0000256" key="2">
    <source>
        <dbReference type="ARBA" id="ARBA00008387"/>
    </source>
</evidence>
<evidence type="ECO:0000256" key="5">
    <source>
        <dbReference type="ARBA" id="ARBA00022837"/>
    </source>
</evidence>
<proteinExistence type="inferred from homology"/>
<evidence type="ECO:0000256" key="1">
    <source>
        <dbReference type="ARBA" id="ARBA00004561"/>
    </source>
</evidence>
<keyword evidence="10" id="KW-1185">Reference proteome</keyword>
<keyword evidence="5" id="KW-0106">Calcium</keyword>
<name>A0A378JHL9_9GAMM</name>
<gene>
    <name evidence="9" type="ORF">NCTC13316_00768</name>
</gene>
<dbReference type="SUPFAM" id="SSF50998">
    <property type="entry name" value="Quinoprotein alcohol dehydrogenase-like"/>
    <property type="match status" value="1"/>
</dbReference>
<dbReference type="EMBL" id="UGOD01000001">
    <property type="protein sequence ID" value="STX50685.1"/>
    <property type="molecule type" value="Genomic_DNA"/>
</dbReference>
<comment type="similarity">
    <text evidence="2">Belongs to the PilY1 family.</text>
</comment>
<keyword evidence="6" id="KW-0281">Fimbrium</keyword>
<accession>A0A378JHL9</accession>
<sequence>MRRILLLLLTIANLFCGVGYTAALNLAQSPLFFTESVAPMTMLVLGRDHKFYFEAYDDFTDLDGDGAIEYTFKPSFDYFGYFDSNKCYAYDTGGNLFYPTSVATNKKCPGSWSGNFLNYLTTARFDAVRKVLYGGFRAIDTSSQTVLQRIYVPLDGHSWAKEYELTHGYNISDYTPYASPTSSNTRHIFYSGSLNKNGYPMLRVALNQPYTVWQWLDLEFKGNAAAVPGVTDFAVQVKVCDPNVGLESNCRAYPNGNYKPIGLLQEYGENDSMLFGLITGSYVNNTNGGVLRKNIGSIRDEINLTTGQFTAVNGIISTINKFTFTHPNTNLYVCAYKNLTSGSCEMLGEPIAEMIYEAVRYFAGKGGPTAGFNYSGGRDNSLNLPNASWQNPYTNFPSCAKANILSISDFYPTYDSDYVPGNYFNPMSGDLASLNVSALAQAIFNGEGFSSLFAFIGESGTNTDGNPTAKLVTSFANIRGLAPYDTAYDGSYYAASVAYHGWMNDLSNVAGTQNAKLFSVVLSPRRPEINFKVGNSNVSIIPFAKSVSGSQINDNGGNNTPTSAVVDIYVDYLTTNQGIFTVNFSDLQAGSGFGIDTIVRYTITVNANNTLTITTESLFANSGKKQHLGFIISGTTKDGIYLEVRDKDTGTNQDVDYVLDTPPGAFPGGTWNDNQPLPWITSRTLTANGLGPAKTFNSPLWYAAKWGGFTDSNNNKLPDIQSEYDTANSGNPDNYFLITNASNLGAQLSKALQAIMDRSGSFSSATLSSGSLKSGTLIYQAIFRTKDWSGRLLAFALDPNNGNILYTGSSTQGAIWDAAEKLKLQNFNTGRNIITYKPSTKKGIPFRWPTNSASPTLIELDVSQSTILNTNPSTALVDNQGSNRLNYIRGDRSKEMQNGGFFRNRSTPLGDIIDSGPVLVDVPKQNYPIVWSGSAAETPYSIFRDAKLNRKPVIYVGANDGMLHAFDADNGNELFAYVPSTVFKNLNQLSSTNYTHRYYVDGSPNAIDIFSSIDNNWHTVLVGSLNAGGQGIFALDITNPNMFAESNAEQLVKWEFTDDPALGGDIDMGFSFGQASIVRLANGQWAAIFGNGYNNTYSDSNVSSTGNAIIYVVNIDTGAIIKKFDTKVGMSSDPLNLARPNGMSSPTVVDTDGNMVADLIYAGDLFGNVWKIDISSSDPASWKFSYTPTGTNPIPFFIAKDSTGKRQPITTRPTVSRVNFSTGGLQIYIGTGKYIENADKTDLSIQSIYALRDDTNTVITGRDQLLEQTIVAEQNNLRVTSDNAITNQRGWYMDLVYNGQAQGERIVSDMIYLNGRIIFTTVIPNTDPCDYGGTSWLMELNANTGGRLNFNVFDLNQDGQFNSSDAVTLTTQNGQQLSATASGIKSEVGLTATPAILNAGSKEYKYLAGTSGSMQKVNENPGQQAFGRQSWRQLQ</sequence>
<evidence type="ECO:0000256" key="4">
    <source>
        <dbReference type="ARBA" id="ARBA00022723"/>
    </source>
</evidence>
<keyword evidence="3" id="KW-1029">Fimbrium biogenesis</keyword>
<dbReference type="GO" id="GO:0046872">
    <property type="term" value="F:metal ion binding"/>
    <property type="evidence" value="ECO:0007669"/>
    <property type="project" value="UniProtKB-KW"/>
</dbReference>
<dbReference type="Pfam" id="PF05567">
    <property type="entry name" value="T4P_PilY1"/>
    <property type="match status" value="1"/>
</dbReference>
<dbReference type="OrthoDB" id="7156875at2"/>
<dbReference type="InterPro" id="IPR011047">
    <property type="entry name" value="Quinoprotein_ADH-like_sf"/>
</dbReference>
<protein>
    <submittedName>
        <fullName evidence="9">Type IV fimbrial biogenesis PilY1-like protein</fullName>
    </submittedName>
</protein>
<dbReference type="InterPro" id="IPR008707">
    <property type="entry name" value="B-propeller_PilY1"/>
</dbReference>
<evidence type="ECO:0000256" key="7">
    <source>
        <dbReference type="SAM" id="MobiDB-lite"/>
    </source>
</evidence>
<feature type="region of interest" description="Disordered" evidence="7">
    <location>
        <begin position="1415"/>
        <end position="1435"/>
    </location>
</feature>
<reference evidence="9 10" key="1">
    <citation type="submission" date="2018-06" db="EMBL/GenBank/DDBJ databases">
        <authorList>
            <consortium name="Pathogen Informatics"/>
            <person name="Doyle S."/>
        </authorList>
    </citation>
    <scope>NUCLEOTIDE SEQUENCE [LARGE SCALE GENOMIC DNA]</scope>
    <source>
        <strain evidence="9 10">NCTC13316</strain>
    </source>
</reference>
<evidence type="ECO:0000256" key="3">
    <source>
        <dbReference type="ARBA" id="ARBA00022558"/>
    </source>
</evidence>
<dbReference type="GO" id="GO:0009289">
    <property type="term" value="C:pilus"/>
    <property type="evidence" value="ECO:0007669"/>
    <property type="project" value="UniProtKB-SubCell"/>
</dbReference>
<dbReference type="Gene3D" id="2.130.10.10">
    <property type="entry name" value="YVTN repeat-like/Quinoprotein amine dehydrogenase"/>
    <property type="match status" value="1"/>
</dbReference>
<evidence type="ECO:0000313" key="9">
    <source>
        <dbReference type="EMBL" id="STX50685.1"/>
    </source>
</evidence>
<dbReference type="InterPro" id="IPR015943">
    <property type="entry name" value="WD40/YVTN_repeat-like_dom_sf"/>
</dbReference>
<organism evidence="9 10">
    <name type="scientific">Legionella busanensis</name>
    <dbReference type="NCBI Taxonomy" id="190655"/>
    <lineage>
        <taxon>Bacteria</taxon>
        <taxon>Pseudomonadati</taxon>
        <taxon>Pseudomonadota</taxon>
        <taxon>Gammaproteobacteria</taxon>
        <taxon>Legionellales</taxon>
        <taxon>Legionellaceae</taxon>
        <taxon>Legionella</taxon>
    </lineage>
</organism>
<evidence type="ECO:0000259" key="8">
    <source>
        <dbReference type="Pfam" id="PF05567"/>
    </source>
</evidence>
<feature type="domain" description="PilY1 beta-propeller" evidence="8">
    <location>
        <begin position="909"/>
        <end position="1273"/>
    </location>
</feature>
<evidence type="ECO:0000256" key="6">
    <source>
        <dbReference type="ARBA" id="ARBA00023263"/>
    </source>
</evidence>
<comment type="subcellular location">
    <subcellularLocation>
        <location evidence="1">Fimbrium</location>
    </subcellularLocation>
</comment>
<evidence type="ECO:0000313" key="10">
    <source>
        <dbReference type="Proteomes" id="UP000254794"/>
    </source>
</evidence>